<proteinExistence type="predicted"/>
<evidence type="ECO:0008006" key="4">
    <source>
        <dbReference type="Google" id="ProtNLM"/>
    </source>
</evidence>
<dbReference type="InterPro" id="IPR046720">
    <property type="entry name" value="DUF6612"/>
</dbReference>
<dbReference type="RefSeq" id="WP_124765908.1">
    <property type="nucleotide sequence ID" value="NZ_JAFBDY010000014.1"/>
</dbReference>
<evidence type="ECO:0000256" key="1">
    <source>
        <dbReference type="SAM" id="SignalP"/>
    </source>
</evidence>
<protein>
    <recommendedName>
        <fullName evidence="4">LppX_LprAFG lipoprotein</fullName>
    </recommendedName>
</protein>
<keyword evidence="1" id="KW-0732">Signal</keyword>
<organism evidence="2 3">
    <name type="scientific">Lysinibacillus composti</name>
    <dbReference type="NCBI Taxonomy" id="720633"/>
    <lineage>
        <taxon>Bacteria</taxon>
        <taxon>Bacillati</taxon>
        <taxon>Bacillota</taxon>
        <taxon>Bacilli</taxon>
        <taxon>Bacillales</taxon>
        <taxon>Bacillaceae</taxon>
        <taxon>Lysinibacillus</taxon>
    </lineage>
</organism>
<evidence type="ECO:0000313" key="3">
    <source>
        <dbReference type="Proteomes" id="UP000274033"/>
    </source>
</evidence>
<evidence type="ECO:0000313" key="2">
    <source>
        <dbReference type="EMBL" id="RQW73926.1"/>
    </source>
</evidence>
<dbReference type="AlphaFoldDB" id="A0A3N9UPT6"/>
<dbReference type="Pfam" id="PF20316">
    <property type="entry name" value="DUF6612"/>
    <property type="match status" value="1"/>
</dbReference>
<feature type="chain" id="PRO_5018273192" description="LppX_LprAFG lipoprotein" evidence="1">
    <location>
        <begin position="25"/>
        <end position="293"/>
    </location>
</feature>
<dbReference type="EMBL" id="RRCT01000014">
    <property type="protein sequence ID" value="RQW73926.1"/>
    <property type="molecule type" value="Genomic_DNA"/>
</dbReference>
<keyword evidence="3" id="KW-1185">Reference proteome</keyword>
<dbReference type="PROSITE" id="PS51257">
    <property type="entry name" value="PROKAR_LIPOPROTEIN"/>
    <property type="match status" value="1"/>
</dbReference>
<sequence>MKKSFLIFLVSVLVVVLSACNSTAEPVSGDNTEKNPTEQPEVSELTLEEVYEKAIERQNELTSVSADMKLNQIMTLGSGEESLEMATKNDMVLDMVIEPLAMYMDGTMLMTNPESGEDVSIDMEMYMNQQGMFTFDSESKKWLKLPVTDFEAMMGQTANQVNAAEQLAGMKSFINEFKFEQTNDAYVLTLNAAGDKFSEYIVEQMQINQMLGTTEEQKLFDSMKFDKVDYVITINKKTFDITAMDMVLDFTIDMEGESMSISNDTKVTFNNFDGVEAITVPQEVIDQAVEVQY</sequence>
<accession>A0A3N9UPT6</accession>
<dbReference type="Proteomes" id="UP000274033">
    <property type="component" value="Unassembled WGS sequence"/>
</dbReference>
<comment type="caution">
    <text evidence="2">The sequence shown here is derived from an EMBL/GenBank/DDBJ whole genome shotgun (WGS) entry which is preliminary data.</text>
</comment>
<reference evidence="2 3" key="1">
    <citation type="journal article" date="2013" name="J. Microbiol.">
        <title>Lysinibacillus chungkukjangi sp. nov., isolated from Chungkukjang, Korean fermented soybean food.</title>
        <authorList>
            <person name="Kim S.J."/>
            <person name="Jang Y.H."/>
            <person name="Hamada M."/>
            <person name="Ahn J.H."/>
            <person name="Weon H.Y."/>
            <person name="Suzuki K."/>
            <person name="Whang K.S."/>
            <person name="Kwon S.W."/>
        </authorList>
    </citation>
    <scope>NUCLEOTIDE SEQUENCE [LARGE SCALE GENOMIC DNA]</scope>
    <source>
        <strain evidence="2 3">MCCC 1A12701</strain>
    </source>
</reference>
<dbReference type="OrthoDB" id="1957331at2"/>
<feature type="signal peptide" evidence="1">
    <location>
        <begin position="1"/>
        <end position="24"/>
    </location>
</feature>
<name>A0A3N9UPT6_9BACI</name>
<gene>
    <name evidence="2" type="ORF">EBB45_14360</name>
</gene>